<dbReference type="Proteomes" id="UP000008144">
    <property type="component" value="Chromosome 1"/>
</dbReference>
<reference evidence="1" key="3">
    <citation type="submission" date="2025-08" db="UniProtKB">
        <authorList>
            <consortium name="Ensembl"/>
        </authorList>
    </citation>
    <scope>IDENTIFICATION</scope>
</reference>
<dbReference type="Ensembl" id="ENSCINT00000033567.1">
    <property type="protein sequence ID" value="ENSCINP00000036296.1"/>
    <property type="gene ID" value="ENSCING00000021090.1"/>
</dbReference>
<proteinExistence type="predicted"/>
<reference evidence="2" key="1">
    <citation type="journal article" date="2002" name="Science">
        <title>The draft genome of Ciona intestinalis: insights into chordate and vertebrate origins.</title>
        <authorList>
            <person name="Dehal P."/>
            <person name="Satou Y."/>
            <person name="Campbell R.K."/>
            <person name="Chapman J."/>
            <person name="Degnan B."/>
            <person name="De Tomaso A."/>
            <person name="Davidson B."/>
            <person name="Di Gregorio A."/>
            <person name="Gelpke M."/>
            <person name="Goodstein D.M."/>
            <person name="Harafuji N."/>
            <person name="Hastings K.E."/>
            <person name="Ho I."/>
            <person name="Hotta K."/>
            <person name="Huang W."/>
            <person name="Kawashima T."/>
            <person name="Lemaire P."/>
            <person name="Martinez D."/>
            <person name="Meinertzhagen I.A."/>
            <person name="Necula S."/>
            <person name="Nonaka M."/>
            <person name="Putnam N."/>
            <person name="Rash S."/>
            <person name="Saiga H."/>
            <person name="Satake M."/>
            <person name="Terry A."/>
            <person name="Yamada L."/>
            <person name="Wang H.G."/>
            <person name="Awazu S."/>
            <person name="Azumi K."/>
            <person name="Boore J."/>
            <person name="Branno M."/>
            <person name="Chin-Bow S."/>
            <person name="DeSantis R."/>
            <person name="Doyle S."/>
            <person name="Francino P."/>
            <person name="Keys D.N."/>
            <person name="Haga S."/>
            <person name="Hayashi H."/>
            <person name="Hino K."/>
            <person name="Imai K.S."/>
            <person name="Inaba K."/>
            <person name="Kano S."/>
            <person name="Kobayashi K."/>
            <person name="Kobayashi M."/>
            <person name="Lee B.I."/>
            <person name="Makabe K.W."/>
            <person name="Manohar C."/>
            <person name="Matassi G."/>
            <person name="Medina M."/>
            <person name="Mochizuki Y."/>
            <person name="Mount S."/>
            <person name="Morishita T."/>
            <person name="Miura S."/>
            <person name="Nakayama A."/>
            <person name="Nishizaka S."/>
            <person name="Nomoto H."/>
            <person name="Ohta F."/>
            <person name="Oishi K."/>
            <person name="Rigoutsos I."/>
            <person name="Sano M."/>
            <person name="Sasaki A."/>
            <person name="Sasakura Y."/>
            <person name="Shoguchi E."/>
            <person name="Shin-i T."/>
            <person name="Spagnuolo A."/>
            <person name="Stainier D."/>
            <person name="Suzuki M.M."/>
            <person name="Tassy O."/>
            <person name="Takatori N."/>
            <person name="Tokuoka M."/>
            <person name="Yagi K."/>
            <person name="Yoshizaki F."/>
            <person name="Wada S."/>
            <person name="Zhang C."/>
            <person name="Hyatt P.D."/>
            <person name="Larimer F."/>
            <person name="Detter C."/>
            <person name="Doggett N."/>
            <person name="Glavina T."/>
            <person name="Hawkins T."/>
            <person name="Richardson P."/>
            <person name="Lucas S."/>
            <person name="Kohara Y."/>
            <person name="Levine M."/>
            <person name="Satoh N."/>
            <person name="Rokhsar D.S."/>
        </authorList>
    </citation>
    <scope>NUCLEOTIDE SEQUENCE [LARGE SCALE GENOMIC DNA]</scope>
</reference>
<name>H2Y311_CIOIN</name>
<accession>H2Y311</accession>
<organism evidence="1 2">
    <name type="scientific">Ciona intestinalis</name>
    <name type="common">Transparent sea squirt</name>
    <name type="synonym">Ascidia intestinalis</name>
    <dbReference type="NCBI Taxonomy" id="7719"/>
    <lineage>
        <taxon>Eukaryota</taxon>
        <taxon>Metazoa</taxon>
        <taxon>Chordata</taxon>
        <taxon>Tunicata</taxon>
        <taxon>Ascidiacea</taxon>
        <taxon>Phlebobranchia</taxon>
        <taxon>Cionidae</taxon>
        <taxon>Ciona</taxon>
    </lineage>
</organism>
<reference evidence="1" key="2">
    <citation type="journal article" date="2008" name="Genome Biol.">
        <title>Improved genome assembly and evidence-based global gene model set for the chordate Ciona intestinalis: new insight into intron and operon populations.</title>
        <authorList>
            <person name="Satou Y."/>
            <person name="Mineta K."/>
            <person name="Ogasawara M."/>
            <person name="Sasakura Y."/>
            <person name="Shoguchi E."/>
            <person name="Ueno K."/>
            <person name="Yamada L."/>
            <person name="Matsumoto J."/>
            <person name="Wasserscheid J."/>
            <person name="Dewar K."/>
            <person name="Wiley G.B."/>
            <person name="Macmil S.L."/>
            <person name="Roe B.A."/>
            <person name="Zeller R.W."/>
            <person name="Hastings K.E."/>
            <person name="Lemaire P."/>
            <person name="Lindquist E."/>
            <person name="Endo T."/>
            <person name="Hotta K."/>
            <person name="Inaba K."/>
        </authorList>
    </citation>
    <scope>NUCLEOTIDE SEQUENCE [LARGE SCALE GENOMIC DNA]</scope>
    <source>
        <strain evidence="1">wild type</strain>
    </source>
</reference>
<dbReference type="InParanoid" id="H2Y311"/>
<dbReference type="AlphaFoldDB" id="H2Y311"/>
<evidence type="ECO:0000313" key="1">
    <source>
        <dbReference type="Ensembl" id="ENSCINP00000036296.1"/>
    </source>
</evidence>
<keyword evidence="2" id="KW-1185">Reference proteome</keyword>
<dbReference type="HOGENOM" id="CLU_3207318_0_0_1"/>
<protein>
    <submittedName>
        <fullName evidence="1">Uncharacterized protein</fullName>
    </submittedName>
</protein>
<dbReference type="EMBL" id="EAAA01000402">
    <property type="status" value="NOT_ANNOTATED_CDS"/>
    <property type="molecule type" value="Genomic_DNA"/>
</dbReference>
<sequence length="45" mass="4803">MTCMSTQSPVVISRSAADMKQSMQSWTARSLLSGGPASDIFLNPI</sequence>
<evidence type="ECO:0000313" key="2">
    <source>
        <dbReference type="Proteomes" id="UP000008144"/>
    </source>
</evidence>
<reference evidence="1" key="4">
    <citation type="submission" date="2025-09" db="UniProtKB">
        <authorList>
            <consortium name="Ensembl"/>
        </authorList>
    </citation>
    <scope>IDENTIFICATION</scope>
</reference>